<gene>
    <name evidence="7" type="primary">9</name>
    <name evidence="7" type="ORF">PBI_SOUR_9</name>
</gene>
<dbReference type="InterPro" id="IPR012337">
    <property type="entry name" value="RNaseH-like_sf"/>
</dbReference>
<dbReference type="InterPro" id="IPR036397">
    <property type="entry name" value="RNaseH_sf"/>
</dbReference>
<evidence type="ECO:0000313" key="7">
    <source>
        <dbReference type="EMBL" id="AWN04210.1"/>
    </source>
</evidence>
<evidence type="ECO:0000256" key="4">
    <source>
        <dbReference type="ARBA" id="ARBA00023125"/>
    </source>
</evidence>
<dbReference type="SUPFAM" id="SSF53098">
    <property type="entry name" value="Ribonuclease H-like"/>
    <property type="match status" value="1"/>
</dbReference>
<dbReference type="GeneID" id="40102474"/>
<comment type="similarity">
    <text evidence="1">Belongs to the RuvC family.</text>
</comment>
<evidence type="ECO:0000256" key="2">
    <source>
        <dbReference type="ARBA" id="ARBA00022763"/>
    </source>
</evidence>
<evidence type="ECO:0000256" key="1">
    <source>
        <dbReference type="ARBA" id="ARBA00009518"/>
    </source>
</evidence>
<dbReference type="Gene3D" id="3.30.420.10">
    <property type="entry name" value="Ribonuclease H-like superfamily/Ribonuclease H"/>
    <property type="match status" value="1"/>
</dbReference>
<dbReference type="InterPro" id="IPR002176">
    <property type="entry name" value="X-over_junc_endoDNase_RuvC"/>
</dbReference>
<reference evidence="8" key="1">
    <citation type="submission" date="2018-03" db="EMBL/GenBank/DDBJ databases">
        <authorList>
            <person name="Keele B.F."/>
        </authorList>
    </citation>
    <scope>NUCLEOTIDE SEQUENCE [LARGE SCALE GENOMIC DNA]</scope>
</reference>
<accession>A0A2U8UKS3</accession>
<dbReference type="GO" id="GO:0003677">
    <property type="term" value="F:DNA binding"/>
    <property type="evidence" value="ECO:0007669"/>
    <property type="project" value="UniProtKB-KW"/>
</dbReference>
<dbReference type="PRINTS" id="PR00696">
    <property type="entry name" value="RSOLVASERUVC"/>
</dbReference>
<keyword evidence="5" id="KW-0233">DNA recombination</keyword>
<name>A0A2U8UKS3_9CAUD</name>
<dbReference type="Proteomes" id="UP000246591">
    <property type="component" value="Segment"/>
</dbReference>
<evidence type="ECO:0000256" key="6">
    <source>
        <dbReference type="ARBA" id="ARBA00023204"/>
    </source>
</evidence>
<evidence type="ECO:0000256" key="5">
    <source>
        <dbReference type="ARBA" id="ARBA00023172"/>
    </source>
</evidence>
<dbReference type="EMBL" id="MH153810">
    <property type="protein sequence ID" value="AWN04210.1"/>
    <property type="molecule type" value="Genomic_DNA"/>
</dbReference>
<dbReference type="GO" id="GO:0006281">
    <property type="term" value="P:DNA repair"/>
    <property type="evidence" value="ECO:0007669"/>
    <property type="project" value="UniProtKB-KW"/>
</dbReference>
<organism evidence="7 8">
    <name type="scientific">Gordonia phage Sour</name>
    <dbReference type="NCBI Taxonomy" id="2182349"/>
    <lineage>
        <taxon>Viruses</taxon>
        <taxon>Duplodnaviria</taxon>
        <taxon>Heunggongvirae</taxon>
        <taxon>Uroviricota</taxon>
        <taxon>Caudoviricetes</taxon>
        <taxon>Sourvirus</taxon>
        <taxon>Sourvirus sour</taxon>
    </lineage>
</organism>
<dbReference type="Pfam" id="PF02075">
    <property type="entry name" value="RuvC"/>
    <property type="match status" value="1"/>
</dbReference>
<keyword evidence="3" id="KW-0460">Magnesium</keyword>
<proteinExistence type="inferred from homology"/>
<keyword evidence="6" id="KW-0234">DNA repair</keyword>
<evidence type="ECO:0000313" key="8">
    <source>
        <dbReference type="Proteomes" id="UP000246591"/>
    </source>
</evidence>
<evidence type="ECO:0000256" key="3">
    <source>
        <dbReference type="ARBA" id="ARBA00022842"/>
    </source>
</evidence>
<keyword evidence="2" id="KW-0227">DNA damage</keyword>
<sequence>MPRTILGLDLSLTDTGVCRITPDGIGTRRVRTKADGTTYASISSRIRTISTALKDEVAQTRPDLVVIESPSFASTTGQAHTRAWLWGKIYDQIHSGGIEVVTASPAAVKMYATGKGNADKDVVLASVIKRYADIDITNNNVADAVVLAAIGARLKGEPIEDGGLPKTHLRALDKLAW</sequence>
<keyword evidence="8" id="KW-1185">Reference proteome</keyword>
<dbReference type="KEGG" id="vg:40102474"/>
<dbReference type="GO" id="GO:0006310">
    <property type="term" value="P:DNA recombination"/>
    <property type="evidence" value="ECO:0007669"/>
    <property type="project" value="UniProtKB-KW"/>
</dbReference>
<keyword evidence="4" id="KW-0238">DNA-binding</keyword>
<dbReference type="GO" id="GO:0004520">
    <property type="term" value="F:DNA endonuclease activity"/>
    <property type="evidence" value="ECO:0007669"/>
    <property type="project" value="InterPro"/>
</dbReference>
<protein>
    <submittedName>
        <fullName evidence="7">RuvC-like resolvase</fullName>
    </submittedName>
</protein>
<dbReference type="RefSeq" id="YP_009625580.1">
    <property type="nucleotide sequence ID" value="NC_042132.1"/>
</dbReference>